<keyword evidence="1" id="KW-0472">Membrane</keyword>
<dbReference type="Proteomes" id="UP000430670">
    <property type="component" value="Unassembled WGS sequence"/>
</dbReference>
<reference evidence="2 3" key="1">
    <citation type="submission" date="2019-11" db="EMBL/GenBank/DDBJ databases">
        <title>Whole-genome sequence of a the green, strictly anaerobic photosynthetic bacterium Heliobacillus mobilis DSM 6151.</title>
        <authorList>
            <person name="Kyndt J.A."/>
            <person name="Meyer T.E."/>
        </authorList>
    </citation>
    <scope>NUCLEOTIDE SEQUENCE [LARGE SCALE GENOMIC DNA]</scope>
    <source>
        <strain evidence="2 3">DSM 6151</strain>
    </source>
</reference>
<evidence type="ECO:0000256" key="1">
    <source>
        <dbReference type="SAM" id="Phobius"/>
    </source>
</evidence>
<organism evidence="2 3">
    <name type="scientific">Heliobacterium mobile</name>
    <name type="common">Heliobacillus mobilis</name>
    <dbReference type="NCBI Taxonomy" id="28064"/>
    <lineage>
        <taxon>Bacteria</taxon>
        <taxon>Bacillati</taxon>
        <taxon>Bacillota</taxon>
        <taxon>Clostridia</taxon>
        <taxon>Eubacteriales</taxon>
        <taxon>Heliobacteriaceae</taxon>
        <taxon>Heliobacterium</taxon>
    </lineage>
</organism>
<protein>
    <recommendedName>
        <fullName evidence="4">SHOCT domain-containing protein</fullName>
    </recommendedName>
</protein>
<feature type="transmembrane region" description="Helical" evidence="1">
    <location>
        <begin position="12"/>
        <end position="37"/>
    </location>
</feature>
<name>A0A6I3SN32_HELMO</name>
<evidence type="ECO:0000313" key="3">
    <source>
        <dbReference type="Proteomes" id="UP000430670"/>
    </source>
</evidence>
<dbReference type="RefSeq" id="WP_155477505.1">
    <property type="nucleotide sequence ID" value="NZ_WNKU01000024.1"/>
</dbReference>
<keyword evidence="3" id="KW-1185">Reference proteome</keyword>
<dbReference type="AlphaFoldDB" id="A0A6I3SN32"/>
<keyword evidence="1" id="KW-0812">Transmembrane</keyword>
<comment type="caution">
    <text evidence="2">The sequence shown here is derived from an EMBL/GenBank/DDBJ whole genome shotgun (WGS) entry which is preliminary data.</text>
</comment>
<gene>
    <name evidence="2" type="ORF">GJ688_15755</name>
</gene>
<keyword evidence="1" id="KW-1133">Transmembrane helix</keyword>
<dbReference type="OrthoDB" id="5461404at2"/>
<accession>A0A6I3SN32</accession>
<dbReference type="EMBL" id="WNKU01000024">
    <property type="protein sequence ID" value="MTV50420.1"/>
    <property type="molecule type" value="Genomic_DNA"/>
</dbReference>
<evidence type="ECO:0008006" key="4">
    <source>
        <dbReference type="Google" id="ProtNLM"/>
    </source>
</evidence>
<evidence type="ECO:0000313" key="2">
    <source>
        <dbReference type="EMBL" id="MTV50420.1"/>
    </source>
</evidence>
<proteinExistence type="predicted"/>
<sequence>MLGWLELTAGSIILILLLVFVKVGIPILLIIGAYIAYKRFTSPAEVAKRRYAKGEITFQELQDILRNLEVMK</sequence>